<sequence>MKTILLSIILSLFFVANIQAQQNTSKNKSNKGTTINTQPKLIVGIVVDQMRYDYLTRFYDKYGDGGFKRMMNEGFNCKNNHFNYVPTYTGPGHASVYTGTTPKYHGIIGNNWYDKDILKSVYCAGDDSVEPIGTAHVAGKMSPRRMKTTTFGDENRLFTQMRGKSIGIALKDRGAILPAGHTANAAYWFHGADEGRWITSNYYMNELPQWVQTFNASNKAESYMKVWNTLYDITTYTESGPDENTFEGGFNGKDGATFPYDLKALKEKNGYLDIIKATPYGNSITTDFALAAIDGEALGKDEFTDVLAVSFSSPDYVGHNFGVNSKEIQDTYLRLDKDLERLFKGLDAKVGKGNYTVFLTADHAAVEVPAYLQSLNIPAGYFDGRVFKERLYAFLKTAYKDEDLIENISNNQIFLNRLKLSEMGLELEDVQQAIVNEIIAYPHIDKAYTGQSMSQTSFVTGIEQLIQNGYNQKRSGDVIYILDPAVISYSMTGSTHGSSFNYDTHVPLLFFGHGIAQGETYKKTNITDIAPTMSAILGISFPNAATGQPLDFVLD</sequence>
<dbReference type="PANTHER" id="PTHR10151">
    <property type="entry name" value="ECTONUCLEOTIDE PYROPHOSPHATASE/PHOSPHODIESTERASE"/>
    <property type="match status" value="1"/>
</dbReference>
<dbReference type="EMBL" id="SOBW01000011">
    <property type="protein sequence ID" value="TDU33797.1"/>
    <property type="molecule type" value="Genomic_DNA"/>
</dbReference>
<dbReference type="Gene3D" id="3.40.720.10">
    <property type="entry name" value="Alkaline Phosphatase, subunit A"/>
    <property type="match status" value="1"/>
</dbReference>
<keyword evidence="9" id="KW-1185">Reference proteome</keyword>
<feature type="active site" description="Phosphothreonine intermediate" evidence="5">
    <location>
        <position position="89"/>
    </location>
</feature>
<evidence type="ECO:0000256" key="6">
    <source>
        <dbReference type="PIRSR" id="PIRSR031924-51"/>
    </source>
</evidence>
<dbReference type="GO" id="GO:0046872">
    <property type="term" value="F:metal ion binding"/>
    <property type="evidence" value="ECO:0007669"/>
    <property type="project" value="UniProtKB-KW"/>
</dbReference>
<keyword evidence="1 5" id="KW-0597">Phosphoprotein</keyword>
<dbReference type="InterPro" id="IPR026263">
    <property type="entry name" value="Alkaline_phosphatase_prok"/>
</dbReference>
<gene>
    <name evidence="8" type="ORF">BXY82_3095</name>
</gene>
<evidence type="ECO:0000256" key="4">
    <source>
        <dbReference type="PIRNR" id="PIRNR031924"/>
    </source>
</evidence>
<dbReference type="Pfam" id="PF01663">
    <property type="entry name" value="Phosphodiest"/>
    <property type="match status" value="1"/>
</dbReference>
<protein>
    <submittedName>
        <fullName evidence="8">Putative AlkP superfamily pyrophosphatase or phosphodiesterase</fullName>
    </submittedName>
</protein>
<dbReference type="SUPFAM" id="SSF53649">
    <property type="entry name" value="Alkaline phosphatase-like"/>
    <property type="match status" value="1"/>
</dbReference>
<dbReference type="NCBIfam" id="NF042991">
    <property type="entry name" value="alk_phos_PafA"/>
    <property type="match status" value="1"/>
</dbReference>
<comment type="caution">
    <text evidence="8">The sequence shown here is derived from an EMBL/GenBank/DDBJ whole genome shotgun (WGS) entry which is preliminary data.</text>
</comment>
<feature type="binding site" evidence="6">
    <location>
        <begin position="171"/>
        <end position="173"/>
    </location>
    <ligand>
        <name>substrate</name>
    </ligand>
</feature>
<evidence type="ECO:0000313" key="8">
    <source>
        <dbReference type="EMBL" id="TDU33797.1"/>
    </source>
</evidence>
<accession>A0A4R7PHT5</accession>
<evidence type="ECO:0000256" key="2">
    <source>
        <dbReference type="ARBA" id="ARBA00022723"/>
    </source>
</evidence>
<dbReference type="GO" id="GO:0004035">
    <property type="term" value="F:alkaline phosphatase activity"/>
    <property type="evidence" value="ECO:0007669"/>
    <property type="project" value="InterPro"/>
</dbReference>
<dbReference type="InterPro" id="IPR002591">
    <property type="entry name" value="Phosphodiest/P_Trfase"/>
</dbReference>
<feature type="chain" id="PRO_5020584989" evidence="7">
    <location>
        <begin position="21"/>
        <end position="555"/>
    </location>
</feature>
<evidence type="ECO:0000256" key="5">
    <source>
        <dbReference type="PIRSR" id="PIRSR031924-50"/>
    </source>
</evidence>
<evidence type="ECO:0000256" key="7">
    <source>
        <dbReference type="SAM" id="SignalP"/>
    </source>
</evidence>
<proteinExistence type="predicted"/>
<dbReference type="CDD" id="cd16016">
    <property type="entry name" value="AP-SPAP"/>
    <property type="match status" value="1"/>
</dbReference>
<name>A0A4R7PHT5_9FLAO</name>
<evidence type="ECO:0000313" key="9">
    <source>
        <dbReference type="Proteomes" id="UP000294689"/>
    </source>
</evidence>
<dbReference type="PIRSF" id="PIRSF031924">
    <property type="entry name" value="Pi-irrepressible_AP"/>
    <property type="match status" value="1"/>
</dbReference>
<dbReference type="OrthoDB" id="9766127at2"/>
<dbReference type="Proteomes" id="UP000294689">
    <property type="component" value="Unassembled WGS sequence"/>
</dbReference>
<dbReference type="RefSeq" id="WP_133759062.1">
    <property type="nucleotide sequence ID" value="NZ_SOBW01000011.1"/>
</dbReference>
<dbReference type="PANTHER" id="PTHR10151:SF120">
    <property type="entry name" value="BIS(5'-ADENOSYL)-TRIPHOSPHATASE"/>
    <property type="match status" value="1"/>
</dbReference>
<evidence type="ECO:0000256" key="3">
    <source>
        <dbReference type="ARBA" id="ARBA00022729"/>
    </source>
</evidence>
<reference evidence="8 9" key="1">
    <citation type="submission" date="2019-03" db="EMBL/GenBank/DDBJ databases">
        <title>Genomic Encyclopedia of Archaeal and Bacterial Type Strains, Phase II (KMG-II): from individual species to whole genera.</title>
        <authorList>
            <person name="Goeker M."/>
        </authorList>
    </citation>
    <scope>NUCLEOTIDE SEQUENCE [LARGE SCALE GENOMIC DNA]</scope>
    <source>
        <strain evidence="8 9">DSM 28135</strain>
    </source>
</reference>
<feature type="signal peptide" evidence="7">
    <location>
        <begin position="1"/>
        <end position="20"/>
    </location>
</feature>
<keyword evidence="3 7" id="KW-0732">Signal</keyword>
<dbReference type="Gene3D" id="3.30.1360.150">
    <property type="match status" value="1"/>
</dbReference>
<organism evidence="8 9">
    <name type="scientific">Gelidibacter sediminis</name>
    <dbReference type="NCBI Taxonomy" id="1608710"/>
    <lineage>
        <taxon>Bacteria</taxon>
        <taxon>Pseudomonadati</taxon>
        <taxon>Bacteroidota</taxon>
        <taxon>Flavobacteriia</taxon>
        <taxon>Flavobacteriales</taxon>
        <taxon>Flavobacteriaceae</taxon>
        <taxon>Gelidibacter</taxon>
    </lineage>
</organism>
<dbReference type="InterPro" id="IPR017850">
    <property type="entry name" value="Alkaline_phosphatase_core_sf"/>
</dbReference>
<evidence type="ECO:0000256" key="1">
    <source>
        <dbReference type="ARBA" id="ARBA00022553"/>
    </source>
</evidence>
<feature type="binding site" evidence="6">
    <location>
        <position position="110"/>
    </location>
    <ligand>
        <name>substrate</name>
    </ligand>
</feature>
<keyword evidence="2 4" id="KW-0479">Metal-binding</keyword>
<dbReference type="AlphaFoldDB" id="A0A4R7PHT5"/>